<organism evidence="1 2">
    <name type="scientific">Caenorhabditis auriculariae</name>
    <dbReference type="NCBI Taxonomy" id="2777116"/>
    <lineage>
        <taxon>Eukaryota</taxon>
        <taxon>Metazoa</taxon>
        <taxon>Ecdysozoa</taxon>
        <taxon>Nematoda</taxon>
        <taxon>Chromadorea</taxon>
        <taxon>Rhabditida</taxon>
        <taxon>Rhabditina</taxon>
        <taxon>Rhabditomorpha</taxon>
        <taxon>Rhabditoidea</taxon>
        <taxon>Rhabditidae</taxon>
        <taxon>Peloderinae</taxon>
        <taxon>Caenorhabditis</taxon>
    </lineage>
</organism>
<name>A0A8S1HFM1_9PELO</name>
<evidence type="ECO:0000313" key="2">
    <source>
        <dbReference type="Proteomes" id="UP000835052"/>
    </source>
</evidence>
<accession>A0A8S1HFM1</accession>
<comment type="caution">
    <text evidence="1">The sequence shown here is derived from an EMBL/GenBank/DDBJ whole genome shotgun (WGS) entry which is preliminary data.</text>
</comment>
<dbReference type="AlphaFoldDB" id="A0A8S1HFM1"/>
<keyword evidence="2" id="KW-1185">Reference proteome</keyword>
<protein>
    <submittedName>
        <fullName evidence="1">Uncharacterized protein</fullName>
    </submittedName>
</protein>
<gene>
    <name evidence="1" type="ORF">CAUJ_LOCUS9050</name>
</gene>
<dbReference type="Proteomes" id="UP000835052">
    <property type="component" value="Unassembled WGS sequence"/>
</dbReference>
<dbReference type="EMBL" id="CAJGYM010000032">
    <property type="protein sequence ID" value="CAD6193131.1"/>
    <property type="molecule type" value="Genomic_DNA"/>
</dbReference>
<reference evidence="1" key="1">
    <citation type="submission" date="2020-10" db="EMBL/GenBank/DDBJ databases">
        <authorList>
            <person name="Kikuchi T."/>
        </authorList>
    </citation>
    <scope>NUCLEOTIDE SEQUENCE</scope>
    <source>
        <strain evidence="1">NKZ352</strain>
    </source>
</reference>
<evidence type="ECO:0000313" key="1">
    <source>
        <dbReference type="EMBL" id="CAD6193131.1"/>
    </source>
</evidence>
<sequence length="352" mass="39220">MSGVFVFDDEFDKLCPVPGSLEINEPSSIFAFHSLKANVEKLITDAVSVFKQQPRREASDFVGLPVPHGAASDEVLAPVNVESPIWTAVTSTPRLAAGIDEWSPNGMMTTKNFLLGTLELFEAEASVSHSETQNAPLNEKKKIKSRINLGEIVVSGQSPVRLVSEKPENFTAQSIVVPFTTLNSPRFIVSPISFDGPVTEHSDLSNSIPSCSTSPPVLPPAESEIFSNITITRGRQTRPFEDETYVNTEEYFTPMFRRNRPLGQKVRISPPDAALFHRAGYNPVDTIYRNQNFNNRQKREYAKQMILQKARESRADQKSFVTQMNEKFKTLMSEAICEATEDSCEPQEAQSN</sequence>
<proteinExistence type="predicted"/>